<evidence type="ECO:0000256" key="1">
    <source>
        <dbReference type="ARBA" id="ARBA00010552"/>
    </source>
</evidence>
<evidence type="ECO:0000313" key="3">
    <source>
        <dbReference type="Proteomes" id="UP000289718"/>
    </source>
</evidence>
<dbReference type="Pfam" id="PF01042">
    <property type="entry name" value="Ribonuc_L-PSP"/>
    <property type="match status" value="1"/>
</dbReference>
<dbReference type="EMBL" id="NXIE01000002">
    <property type="protein sequence ID" value="RXK13040.1"/>
    <property type="molecule type" value="Genomic_DNA"/>
</dbReference>
<dbReference type="PANTHER" id="PTHR11803:SF58">
    <property type="entry name" value="PROTEIN HMF1-RELATED"/>
    <property type="match status" value="1"/>
</dbReference>
<dbReference type="SUPFAM" id="SSF55298">
    <property type="entry name" value="YjgF-like"/>
    <property type="match status" value="1"/>
</dbReference>
<dbReference type="Gene3D" id="3.30.1330.40">
    <property type="entry name" value="RutC-like"/>
    <property type="match status" value="1"/>
</dbReference>
<dbReference type="RefSeq" id="WP_129060859.1">
    <property type="nucleotide sequence ID" value="NZ_NXIE01000002.1"/>
</dbReference>
<comment type="caution">
    <text evidence="2">The sequence shown here is derived from an EMBL/GenBank/DDBJ whole genome shotgun (WGS) entry which is preliminary data.</text>
</comment>
<dbReference type="InterPro" id="IPR006175">
    <property type="entry name" value="YjgF/YER057c/UK114"/>
</dbReference>
<reference evidence="2 3" key="1">
    <citation type="submission" date="2017-09" db="EMBL/GenBank/DDBJ databases">
        <title>Genomics of the genus Arcobacter.</title>
        <authorList>
            <person name="Perez-Cataluna A."/>
            <person name="Figueras M.J."/>
            <person name="Salas-Masso N."/>
        </authorList>
    </citation>
    <scope>NUCLEOTIDE SEQUENCE [LARGE SCALE GENOMIC DNA]</scope>
    <source>
        <strain evidence="2 3">F156-34</strain>
    </source>
</reference>
<name>A0A4Q1AXI3_9BACT</name>
<evidence type="ECO:0000313" key="2">
    <source>
        <dbReference type="EMBL" id="RXK13040.1"/>
    </source>
</evidence>
<dbReference type="InterPro" id="IPR035959">
    <property type="entry name" value="RutC-like_sf"/>
</dbReference>
<accession>A0A4Q1AXI3</accession>
<organism evidence="2 3">
    <name type="scientific">Halarcobacter mediterraneus</name>
    <dbReference type="NCBI Taxonomy" id="2023153"/>
    <lineage>
        <taxon>Bacteria</taxon>
        <taxon>Pseudomonadati</taxon>
        <taxon>Campylobacterota</taxon>
        <taxon>Epsilonproteobacteria</taxon>
        <taxon>Campylobacterales</taxon>
        <taxon>Arcobacteraceae</taxon>
        <taxon>Halarcobacter</taxon>
    </lineage>
</organism>
<comment type="similarity">
    <text evidence="1">Belongs to the RutC family.</text>
</comment>
<dbReference type="AlphaFoldDB" id="A0A4Q1AXI3"/>
<gene>
    <name evidence="2" type="ORF">CP965_04340</name>
</gene>
<protein>
    <submittedName>
        <fullName evidence="2">Deaminase</fullName>
    </submittedName>
</protein>
<dbReference type="GO" id="GO:0005829">
    <property type="term" value="C:cytosol"/>
    <property type="evidence" value="ECO:0007669"/>
    <property type="project" value="TreeGrafter"/>
</dbReference>
<dbReference type="PANTHER" id="PTHR11803">
    <property type="entry name" value="2-IMINOBUTANOATE/2-IMINOPROPANOATE DEAMINASE RIDA"/>
    <property type="match status" value="1"/>
</dbReference>
<dbReference type="InterPro" id="IPR006056">
    <property type="entry name" value="RidA"/>
</dbReference>
<dbReference type="NCBIfam" id="TIGR00004">
    <property type="entry name" value="Rid family detoxifying hydrolase"/>
    <property type="match status" value="1"/>
</dbReference>
<dbReference type="GO" id="GO:0019239">
    <property type="term" value="F:deaminase activity"/>
    <property type="evidence" value="ECO:0007669"/>
    <property type="project" value="TreeGrafter"/>
</dbReference>
<dbReference type="CDD" id="cd00448">
    <property type="entry name" value="YjgF_YER057c_UK114_family"/>
    <property type="match status" value="1"/>
</dbReference>
<keyword evidence="3" id="KW-1185">Reference proteome</keyword>
<dbReference type="Proteomes" id="UP000289718">
    <property type="component" value="Unassembled WGS sequence"/>
</dbReference>
<sequence length="127" mass="14155">MEKINSDKLPQAIGPYSQAIKANGLIYTSGQVPLTSDGEMVEKDIKIQTRQVFENLKNLLDDAQSAMDRVIKITIYLENINDFGVVNVICSEVFGEHKPVRTTISAKGLPMNSMIVIDAIAEPYDYY</sequence>
<proteinExistence type="inferred from homology"/>
<dbReference type="FunFam" id="3.30.1330.40:FF:000001">
    <property type="entry name" value="L-PSP family endoribonuclease"/>
    <property type="match status" value="1"/>
</dbReference>
<dbReference type="OrthoDB" id="9808943at2"/>